<proteinExistence type="predicted"/>
<accession>A0A8H3CME5</accession>
<feature type="region of interest" description="Disordered" evidence="1">
    <location>
        <begin position="89"/>
        <end position="634"/>
    </location>
</feature>
<evidence type="ECO:0000313" key="2">
    <source>
        <dbReference type="EMBL" id="CAE6488941.1"/>
    </source>
</evidence>
<feature type="compositionally biased region" description="Polar residues" evidence="1">
    <location>
        <begin position="162"/>
        <end position="173"/>
    </location>
</feature>
<feature type="compositionally biased region" description="Basic and acidic residues" evidence="1">
    <location>
        <begin position="112"/>
        <end position="122"/>
    </location>
</feature>
<dbReference type="AlphaFoldDB" id="A0A8H3CME5"/>
<feature type="compositionally biased region" description="Basic and acidic residues" evidence="1">
    <location>
        <begin position="358"/>
        <end position="368"/>
    </location>
</feature>
<sequence length="634" mass="66520">MKTESTPPKDPPTPPSVASKADSLSPTTATTALADDAAPRAKKAGVGPVRTRAAPSKTFVCRGFGDCSMVFSRSEHLARHVSIGRFPTSNSGHVNGAFERTHSGRDGYGPVDRLDARDRSVDDGGGSKPFTSGGSAGGGLPPISSLIPREQHAQPLFPPTSRPATSGSISGWRTPTGPLGRPATSAGSWLPPLDGRTGLAARPATAAAPLGFGPSAPSSRPGTSGGIGNTDRGGDVFAFEPPALASSRYDDGDGDDRPPRDRDDGSARPFGLPFGLRPGTAPAASFDRAGRGREWERERSWYGRDESSERRGRRGAFERDGDGDERGYYGSGRYERSAIDGWNPERLASRHASPSPDRSPDPSMESRRRGSGGLYPGDSDREVGLLSPNGGGYDSPFSYHPPGLAPRKRSYDFGPGDATGPDSRPSSRRLTLMELCSTESTSDDHAAGTPLGVPTHGKSPIERGREPSSVVRPATVGGGDSGGLPGIASFSYRTQPDTIHERAGTLSLGPAASKTGPALHDAHQRGDSLPPPPSPPPTAVGPRDDHGDPAGQRERYRERLFDRRDPARGSYDDESDDNDNNDDGHQRGAGLSDPAVGPSSAASHWRERERLRGQVRTPISPPPTATGVRAGSAS</sequence>
<feature type="compositionally biased region" description="Low complexity" evidence="1">
    <location>
        <begin position="195"/>
        <end position="210"/>
    </location>
</feature>
<reference evidence="2" key="1">
    <citation type="submission" date="2021-01" db="EMBL/GenBank/DDBJ databases">
        <authorList>
            <person name="Kaushik A."/>
        </authorList>
    </citation>
    <scope>NUCLEOTIDE SEQUENCE</scope>
    <source>
        <strain evidence="2">AG4-R118</strain>
    </source>
</reference>
<organism evidence="2 3">
    <name type="scientific">Rhizoctonia solani</name>
    <dbReference type="NCBI Taxonomy" id="456999"/>
    <lineage>
        <taxon>Eukaryota</taxon>
        <taxon>Fungi</taxon>
        <taxon>Dikarya</taxon>
        <taxon>Basidiomycota</taxon>
        <taxon>Agaricomycotina</taxon>
        <taxon>Agaricomycetes</taxon>
        <taxon>Cantharellales</taxon>
        <taxon>Ceratobasidiaceae</taxon>
        <taxon>Rhizoctonia</taxon>
    </lineage>
</organism>
<dbReference type="EMBL" id="CAJMWX010001440">
    <property type="protein sequence ID" value="CAE6488941.1"/>
    <property type="molecule type" value="Genomic_DNA"/>
</dbReference>
<feature type="compositionally biased region" description="Gly residues" evidence="1">
    <location>
        <begin position="476"/>
        <end position="485"/>
    </location>
</feature>
<gene>
    <name evidence="2" type="ORF">RDB_LOCUS136068</name>
</gene>
<evidence type="ECO:0000256" key="1">
    <source>
        <dbReference type="SAM" id="MobiDB-lite"/>
    </source>
</evidence>
<feature type="compositionally biased region" description="Pro residues" evidence="1">
    <location>
        <begin position="529"/>
        <end position="539"/>
    </location>
</feature>
<feature type="region of interest" description="Disordered" evidence="1">
    <location>
        <begin position="1"/>
        <end position="55"/>
    </location>
</feature>
<feature type="compositionally biased region" description="Basic and acidic residues" evidence="1">
    <location>
        <begin position="288"/>
        <end position="338"/>
    </location>
</feature>
<feature type="compositionally biased region" description="Basic and acidic residues" evidence="1">
    <location>
        <begin position="542"/>
        <end position="571"/>
    </location>
</feature>
<feature type="compositionally biased region" description="Acidic residues" evidence="1">
    <location>
        <begin position="572"/>
        <end position="581"/>
    </location>
</feature>
<protein>
    <submittedName>
        <fullName evidence="2">Uncharacterized protein</fullName>
    </submittedName>
</protein>
<name>A0A8H3CME5_9AGAM</name>
<evidence type="ECO:0000313" key="3">
    <source>
        <dbReference type="Proteomes" id="UP000663888"/>
    </source>
</evidence>
<feature type="compositionally biased region" description="Low complexity" evidence="1">
    <location>
        <begin position="21"/>
        <end position="36"/>
    </location>
</feature>
<comment type="caution">
    <text evidence="2">The sequence shown here is derived from an EMBL/GenBank/DDBJ whole genome shotgun (WGS) entry which is preliminary data.</text>
</comment>
<feature type="compositionally biased region" description="Basic and acidic residues" evidence="1">
    <location>
        <begin position="248"/>
        <end position="266"/>
    </location>
</feature>
<dbReference type="Proteomes" id="UP000663888">
    <property type="component" value="Unassembled WGS sequence"/>
</dbReference>